<sequence length="29" mass="3648">MAINNIFIIYENLNMYKNVCNKIYYRILY</sequence>
<protein>
    <submittedName>
        <fullName evidence="1">Uncharacterized protein</fullName>
    </submittedName>
</protein>
<evidence type="ECO:0000313" key="1">
    <source>
        <dbReference type="EMBL" id="QHS89633.1"/>
    </source>
</evidence>
<accession>A0A6C0BE17</accession>
<name>A0A6C0BE17_9ZZZZ</name>
<reference evidence="1" key="1">
    <citation type="journal article" date="2020" name="Nature">
        <title>Giant virus diversity and host interactions through global metagenomics.</title>
        <authorList>
            <person name="Schulz F."/>
            <person name="Roux S."/>
            <person name="Paez-Espino D."/>
            <person name="Jungbluth S."/>
            <person name="Walsh D.A."/>
            <person name="Denef V.J."/>
            <person name="McMahon K.D."/>
            <person name="Konstantinidis K.T."/>
            <person name="Eloe-Fadrosh E.A."/>
            <person name="Kyrpides N.C."/>
            <person name="Woyke T."/>
        </authorList>
    </citation>
    <scope>NUCLEOTIDE SEQUENCE</scope>
    <source>
        <strain evidence="1">GVMAG-M-3300010160-26</strain>
    </source>
</reference>
<organism evidence="1">
    <name type="scientific">viral metagenome</name>
    <dbReference type="NCBI Taxonomy" id="1070528"/>
    <lineage>
        <taxon>unclassified sequences</taxon>
        <taxon>metagenomes</taxon>
        <taxon>organismal metagenomes</taxon>
    </lineage>
</organism>
<proteinExistence type="predicted"/>
<dbReference type="EMBL" id="MN739115">
    <property type="protein sequence ID" value="QHS89633.1"/>
    <property type="molecule type" value="Genomic_DNA"/>
</dbReference>
<dbReference type="AlphaFoldDB" id="A0A6C0BE17"/>